<sequence length="73" mass="8004">MERRELAWLASTGVQVVSFVPTSFPDPVRWMENYLTLDKVPDPNAADSALVRLLDKTYGAALGLTSSCGDCRT</sequence>
<keyword evidence="2" id="KW-1185">Reference proteome</keyword>
<accession>A0A176WPI3</accession>
<dbReference type="AlphaFoldDB" id="A0A176WPI3"/>
<dbReference type="Proteomes" id="UP000077202">
    <property type="component" value="Unassembled WGS sequence"/>
</dbReference>
<proteinExistence type="predicted"/>
<dbReference type="EMBL" id="LVLJ01000394">
    <property type="protein sequence ID" value="OAE34521.1"/>
    <property type="molecule type" value="Genomic_DNA"/>
</dbReference>
<reference evidence="1" key="1">
    <citation type="submission" date="2016-03" db="EMBL/GenBank/DDBJ databases">
        <title>Mechanisms controlling the formation of the plant cell surface in tip-growing cells are functionally conserved among land plants.</title>
        <authorList>
            <person name="Honkanen S."/>
            <person name="Jones V.A."/>
            <person name="Morieri G."/>
            <person name="Champion C."/>
            <person name="Hetherington A.J."/>
            <person name="Kelly S."/>
            <person name="Saint-Marcoux D."/>
            <person name="Proust H."/>
            <person name="Prescott H."/>
            <person name="Dolan L."/>
        </authorList>
    </citation>
    <scope>NUCLEOTIDE SEQUENCE [LARGE SCALE GENOMIC DNA]</scope>
    <source>
        <tissue evidence="1">Whole gametophyte</tissue>
    </source>
</reference>
<protein>
    <submittedName>
        <fullName evidence="1">Uncharacterized protein</fullName>
    </submittedName>
</protein>
<comment type="caution">
    <text evidence="1">The sequence shown here is derived from an EMBL/GenBank/DDBJ whole genome shotgun (WGS) entry which is preliminary data.</text>
</comment>
<name>A0A176WPI3_MARPO</name>
<evidence type="ECO:0000313" key="1">
    <source>
        <dbReference type="EMBL" id="OAE34521.1"/>
    </source>
</evidence>
<gene>
    <name evidence="1" type="ORF">AXG93_1515s1030</name>
</gene>
<evidence type="ECO:0000313" key="2">
    <source>
        <dbReference type="Proteomes" id="UP000077202"/>
    </source>
</evidence>
<organism evidence="1 2">
    <name type="scientific">Marchantia polymorpha subsp. ruderalis</name>
    <dbReference type="NCBI Taxonomy" id="1480154"/>
    <lineage>
        <taxon>Eukaryota</taxon>
        <taxon>Viridiplantae</taxon>
        <taxon>Streptophyta</taxon>
        <taxon>Embryophyta</taxon>
        <taxon>Marchantiophyta</taxon>
        <taxon>Marchantiopsida</taxon>
        <taxon>Marchantiidae</taxon>
        <taxon>Marchantiales</taxon>
        <taxon>Marchantiaceae</taxon>
        <taxon>Marchantia</taxon>
    </lineage>
</organism>